<evidence type="ECO:0000256" key="3">
    <source>
        <dbReference type="ARBA" id="ARBA00022448"/>
    </source>
</evidence>
<keyword evidence="5 8" id="KW-0812">Transmembrane</keyword>
<dbReference type="Proteomes" id="UP000256530">
    <property type="component" value="Unassembled WGS sequence"/>
</dbReference>
<proteinExistence type="inferred from homology"/>
<comment type="caution">
    <text evidence="9">The sequence shown here is derived from an EMBL/GenBank/DDBJ whole genome shotgun (WGS) entry which is preliminary data.</text>
</comment>
<accession>A0A3D9VE82</accession>
<feature type="transmembrane region" description="Helical" evidence="8">
    <location>
        <begin position="135"/>
        <end position="157"/>
    </location>
</feature>
<evidence type="ECO:0000256" key="2">
    <source>
        <dbReference type="ARBA" id="ARBA00010735"/>
    </source>
</evidence>
<dbReference type="Pfam" id="PF03591">
    <property type="entry name" value="AzlC"/>
    <property type="match status" value="1"/>
</dbReference>
<organism evidence="9 10">
    <name type="scientific">Bacillus mycoides</name>
    <dbReference type="NCBI Taxonomy" id="1405"/>
    <lineage>
        <taxon>Bacteria</taxon>
        <taxon>Bacillati</taxon>
        <taxon>Bacillota</taxon>
        <taxon>Bacilli</taxon>
        <taxon>Bacillales</taxon>
        <taxon>Bacillaceae</taxon>
        <taxon>Bacillus</taxon>
        <taxon>Bacillus cereus group</taxon>
    </lineage>
</organism>
<gene>
    <name evidence="9" type="ORF">DET55_10454</name>
</gene>
<name>A0A3D9VE82_BACMY</name>
<dbReference type="GO" id="GO:0005886">
    <property type="term" value="C:plasma membrane"/>
    <property type="evidence" value="ECO:0007669"/>
    <property type="project" value="UniProtKB-SubCell"/>
</dbReference>
<evidence type="ECO:0000256" key="5">
    <source>
        <dbReference type="ARBA" id="ARBA00022692"/>
    </source>
</evidence>
<evidence type="ECO:0000313" key="10">
    <source>
        <dbReference type="Proteomes" id="UP000256530"/>
    </source>
</evidence>
<evidence type="ECO:0000256" key="8">
    <source>
        <dbReference type="SAM" id="Phobius"/>
    </source>
</evidence>
<dbReference type="GO" id="GO:1903785">
    <property type="term" value="P:L-valine transmembrane transport"/>
    <property type="evidence" value="ECO:0007669"/>
    <property type="project" value="TreeGrafter"/>
</dbReference>
<feature type="transmembrane region" description="Helical" evidence="8">
    <location>
        <begin position="49"/>
        <end position="68"/>
    </location>
</feature>
<feature type="transmembrane region" description="Helical" evidence="8">
    <location>
        <begin position="106"/>
        <end position="123"/>
    </location>
</feature>
<keyword evidence="4" id="KW-1003">Cell membrane</keyword>
<evidence type="ECO:0000256" key="1">
    <source>
        <dbReference type="ARBA" id="ARBA00004651"/>
    </source>
</evidence>
<feature type="transmembrane region" description="Helical" evidence="8">
    <location>
        <begin position="75"/>
        <end position="94"/>
    </location>
</feature>
<evidence type="ECO:0000256" key="6">
    <source>
        <dbReference type="ARBA" id="ARBA00022989"/>
    </source>
</evidence>
<dbReference type="EMBL" id="QTTY01000004">
    <property type="protein sequence ID" value="REF39789.1"/>
    <property type="molecule type" value="Genomic_DNA"/>
</dbReference>
<protein>
    <submittedName>
        <fullName evidence="9">4-azaleucine resistance transporter AzlC</fullName>
    </submittedName>
</protein>
<feature type="transmembrane region" description="Helical" evidence="8">
    <location>
        <begin position="20"/>
        <end position="43"/>
    </location>
</feature>
<comment type="similarity">
    <text evidence="2">Belongs to the AzlC family.</text>
</comment>
<evidence type="ECO:0000256" key="7">
    <source>
        <dbReference type="ARBA" id="ARBA00023136"/>
    </source>
</evidence>
<keyword evidence="6 8" id="KW-1133">Transmembrane helix</keyword>
<keyword evidence="3" id="KW-0813">Transport</keyword>
<dbReference type="RefSeq" id="WP_113935836.1">
    <property type="nucleotide sequence ID" value="NZ_QTTY01000004.1"/>
</dbReference>
<reference evidence="9 10" key="1">
    <citation type="submission" date="2018-08" db="EMBL/GenBank/DDBJ databases">
        <title>Freshwater and sediment microbial communities from various areas in North America, analyzing microbe dynamics in response to fracking.</title>
        <authorList>
            <person name="Lamendella R."/>
        </authorList>
    </citation>
    <scope>NUCLEOTIDE SEQUENCE [LARGE SCALE GENOMIC DNA]</scope>
    <source>
        <strain evidence="9 10">DB-1</strain>
    </source>
</reference>
<comment type="subcellular location">
    <subcellularLocation>
        <location evidence="1">Cell membrane</location>
        <topology evidence="1">Multi-pass membrane protein</topology>
    </subcellularLocation>
</comment>
<dbReference type="AlphaFoldDB" id="A0A3D9VE82"/>
<dbReference type="PANTHER" id="PTHR34979:SF1">
    <property type="entry name" value="INNER MEMBRANE PROTEIN YGAZ"/>
    <property type="match status" value="1"/>
</dbReference>
<feature type="transmembrane region" description="Helical" evidence="8">
    <location>
        <begin position="210"/>
        <end position="229"/>
    </location>
</feature>
<evidence type="ECO:0000256" key="4">
    <source>
        <dbReference type="ARBA" id="ARBA00022475"/>
    </source>
</evidence>
<dbReference type="PANTHER" id="PTHR34979">
    <property type="entry name" value="INNER MEMBRANE PROTEIN YGAZ"/>
    <property type="match status" value="1"/>
</dbReference>
<sequence length="237" mass="25926">MKGKQLDLKNGDWVKGILDVLPMGISFTMFGSIFGVMAIQTGLTPIESLLMSLISFAGSAQLSVLPMLQEHASVYSMILTTFLINARHLLYGLSLSPFFSSFDRKFNNFIAYFLSDALYALSLTHCREGHYKKGYIVSAGLFIYITWGLGTLLGTIFGTLIPNNGNLGLEFSITIIFLIMSYKEITSLLKFAVFLVTGLVVLSLSSVLPMGVLILFAGGFCFSIGYFLAGSSPVREE</sequence>
<keyword evidence="7 8" id="KW-0472">Membrane</keyword>
<evidence type="ECO:0000313" key="9">
    <source>
        <dbReference type="EMBL" id="REF39789.1"/>
    </source>
</evidence>
<dbReference type="InterPro" id="IPR011606">
    <property type="entry name" value="Brnchd-chn_aa_trnsp_permease"/>
</dbReference>